<feature type="non-terminal residue" evidence="1">
    <location>
        <position position="192"/>
    </location>
</feature>
<dbReference type="GO" id="GO:0103068">
    <property type="term" value="F:leukotriene C4 gamma-glutamyl transferase activity"/>
    <property type="evidence" value="ECO:0007669"/>
    <property type="project" value="UniProtKB-EC"/>
</dbReference>
<evidence type="ECO:0000313" key="2">
    <source>
        <dbReference type="Proteomes" id="UP001596956"/>
    </source>
</evidence>
<name>A0ABW3BMU9_9ACTN</name>
<protein>
    <submittedName>
        <fullName evidence="1">Gamma-glutamyltransferase</fullName>
        <ecNumber evidence="1">2.3.2.2</ecNumber>
    </submittedName>
</protein>
<evidence type="ECO:0000313" key="1">
    <source>
        <dbReference type="EMBL" id="MFD0804342.1"/>
    </source>
</evidence>
<comment type="caution">
    <text evidence="1">The sequence shown here is derived from an EMBL/GenBank/DDBJ whole genome shotgun (WGS) entry which is preliminary data.</text>
</comment>
<sequence length="192" mass="20629">LAATWQRILRESGAAGADREARIDAARRVWSEGFVAEELAASAARPVLDSSGERHAGVLSGQDMASFAAFYEEPATYDWNGWTVCKAGPWSQGPAFLQQLALLPEGLDYGTPEYVHTLTEGTKLAMADREAWYGDAADVPLADLLGDDYNEARRALIGAAASYELRPGRPGGRTPRLSRHALTRAADVPLAA</sequence>
<feature type="non-terminal residue" evidence="1">
    <location>
        <position position="1"/>
    </location>
</feature>
<dbReference type="InterPro" id="IPR043138">
    <property type="entry name" value="GGT_lsub"/>
</dbReference>
<keyword evidence="1" id="KW-0808">Transferase</keyword>
<dbReference type="PANTHER" id="PTHR43881:SF1">
    <property type="entry name" value="GAMMA-GLUTAMYLTRANSPEPTIDASE (AFU_ORTHOLOGUE AFUA_4G13580)"/>
    <property type="match status" value="1"/>
</dbReference>
<keyword evidence="2" id="KW-1185">Reference proteome</keyword>
<dbReference type="Gene3D" id="1.10.246.130">
    <property type="match status" value="1"/>
</dbReference>
<gene>
    <name evidence="1" type="ORF">ACFQZU_23910</name>
</gene>
<proteinExistence type="predicted"/>
<dbReference type="EMBL" id="JBHTHR010001574">
    <property type="protein sequence ID" value="MFD0804342.1"/>
    <property type="molecule type" value="Genomic_DNA"/>
</dbReference>
<dbReference type="Proteomes" id="UP001596956">
    <property type="component" value="Unassembled WGS sequence"/>
</dbReference>
<dbReference type="InterPro" id="IPR029055">
    <property type="entry name" value="Ntn_hydrolases_N"/>
</dbReference>
<accession>A0ABW3BMU9</accession>
<dbReference type="SUPFAM" id="SSF56235">
    <property type="entry name" value="N-terminal nucleophile aminohydrolases (Ntn hydrolases)"/>
    <property type="match status" value="1"/>
</dbReference>
<dbReference type="Pfam" id="PF01019">
    <property type="entry name" value="G_glu_transpept"/>
    <property type="match status" value="1"/>
</dbReference>
<dbReference type="InterPro" id="IPR052896">
    <property type="entry name" value="GGT-like_enzyme"/>
</dbReference>
<reference evidence="2" key="1">
    <citation type="journal article" date="2019" name="Int. J. Syst. Evol. Microbiol.">
        <title>The Global Catalogue of Microorganisms (GCM) 10K type strain sequencing project: providing services to taxonomists for standard genome sequencing and annotation.</title>
        <authorList>
            <consortium name="The Broad Institute Genomics Platform"/>
            <consortium name="The Broad Institute Genome Sequencing Center for Infectious Disease"/>
            <person name="Wu L."/>
            <person name="Ma J."/>
        </authorList>
    </citation>
    <scope>NUCLEOTIDE SEQUENCE [LARGE SCALE GENOMIC DNA]</scope>
    <source>
        <strain evidence="2">CCUG 63369</strain>
    </source>
</reference>
<organism evidence="1 2">
    <name type="scientific">Streptomonospora algeriensis</name>
    <dbReference type="NCBI Taxonomy" id="995084"/>
    <lineage>
        <taxon>Bacteria</taxon>
        <taxon>Bacillati</taxon>
        <taxon>Actinomycetota</taxon>
        <taxon>Actinomycetes</taxon>
        <taxon>Streptosporangiales</taxon>
        <taxon>Nocardiopsidaceae</taxon>
        <taxon>Streptomonospora</taxon>
    </lineage>
</organism>
<dbReference type="EC" id="2.3.2.2" evidence="1"/>
<dbReference type="PANTHER" id="PTHR43881">
    <property type="entry name" value="GAMMA-GLUTAMYLTRANSPEPTIDASE (AFU_ORTHOLOGUE AFUA_4G13580)"/>
    <property type="match status" value="1"/>
</dbReference>
<keyword evidence="1" id="KW-0012">Acyltransferase</keyword>